<name>A0A2I0VZ68_9ASPA</name>
<reference evidence="1 2" key="1">
    <citation type="journal article" date="2016" name="Sci. Rep.">
        <title>The Dendrobium catenatum Lindl. genome sequence provides insights into polysaccharide synthase, floral development and adaptive evolution.</title>
        <authorList>
            <person name="Zhang G.Q."/>
            <person name="Xu Q."/>
            <person name="Bian C."/>
            <person name="Tsai W.C."/>
            <person name="Yeh C.M."/>
            <person name="Liu K.W."/>
            <person name="Yoshida K."/>
            <person name="Zhang L.S."/>
            <person name="Chang S.B."/>
            <person name="Chen F."/>
            <person name="Shi Y."/>
            <person name="Su Y.Y."/>
            <person name="Zhang Y.Q."/>
            <person name="Chen L.J."/>
            <person name="Yin Y."/>
            <person name="Lin M."/>
            <person name="Huang H."/>
            <person name="Deng H."/>
            <person name="Wang Z.W."/>
            <person name="Zhu S.L."/>
            <person name="Zhao X."/>
            <person name="Deng C."/>
            <person name="Niu S.C."/>
            <person name="Huang J."/>
            <person name="Wang M."/>
            <person name="Liu G.H."/>
            <person name="Yang H.J."/>
            <person name="Xiao X.J."/>
            <person name="Hsiao Y.Y."/>
            <person name="Wu W.L."/>
            <person name="Chen Y.Y."/>
            <person name="Mitsuda N."/>
            <person name="Ohme-Takagi M."/>
            <person name="Luo Y.B."/>
            <person name="Van de Peer Y."/>
            <person name="Liu Z.J."/>
        </authorList>
    </citation>
    <scope>NUCLEOTIDE SEQUENCE [LARGE SCALE GENOMIC DNA]</scope>
    <source>
        <tissue evidence="1">The whole plant</tissue>
    </source>
</reference>
<reference evidence="1 2" key="2">
    <citation type="journal article" date="2017" name="Nature">
        <title>The Apostasia genome and the evolution of orchids.</title>
        <authorList>
            <person name="Zhang G.Q."/>
            <person name="Liu K.W."/>
            <person name="Li Z."/>
            <person name="Lohaus R."/>
            <person name="Hsiao Y.Y."/>
            <person name="Niu S.C."/>
            <person name="Wang J.Y."/>
            <person name="Lin Y.C."/>
            <person name="Xu Q."/>
            <person name="Chen L.J."/>
            <person name="Yoshida K."/>
            <person name="Fujiwara S."/>
            <person name="Wang Z.W."/>
            <person name="Zhang Y.Q."/>
            <person name="Mitsuda N."/>
            <person name="Wang M."/>
            <person name="Liu G.H."/>
            <person name="Pecoraro L."/>
            <person name="Huang H.X."/>
            <person name="Xiao X.J."/>
            <person name="Lin M."/>
            <person name="Wu X.Y."/>
            <person name="Wu W.L."/>
            <person name="Chen Y.Y."/>
            <person name="Chang S.B."/>
            <person name="Sakamoto S."/>
            <person name="Ohme-Takagi M."/>
            <person name="Yagi M."/>
            <person name="Zeng S.J."/>
            <person name="Shen C.Y."/>
            <person name="Yeh C.M."/>
            <person name="Luo Y.B."/>
            <person name="Tsai W.C."/>
            <person name="Van de Peer Y."/>
            <person name="Liu Z.J."/>
        </authorList>
    </citation>
    <scope>NUCLEOTIDE SEQUENCE [LARGE SCALE GENOMIC DNA]</scope>
    <source>
        <tissue evidence="1">The whole plant</tissue>
    </source>
</reference>
<evidence type="ECO:0000313" key="2">
    <source>
        <dbReference type="Proteomes" id="UP000233837"/>
    </source>
</evidence>
<dbReference type="Proteomes" id="UP000233837">
    <property type="component" value="Unassembled WGS sequence"/>
</dbReference>
<dbReference type="EMBL" id="KZ503053">
    <property type="protein sequence ID" value="PKU68707.1"/>
    <property type="molecule type" value="Genomic_DNA"/>
</dbReference>
<proteinExistence type="predicted"/>
<protein>
    <submittedName>
        <fullName evidence="1">Uncharacterized protein</fullName>
    </submittedName>
</protein>
<dbReference type="AlphaFoldDB" id="A0A2I0VZ68"/>
<organism evidence="1 2">
    <name type="scientific">Dendrobium catenatum</name>
    <dbReference type="NCBI Taxonomy" id="906689"/>
    <lineage>
        <taxon>Eukaryota</taxon>
        <taxon>Viridiplantae</taxon>
        <taxon>Streptophyta</taxon>
        <taxon>Embryophyta</taxon>
        <taxon>Tracheophyta</taxon>
        <taxon>Spermatophyta</taxon>
        <taxon>Magnoliopsida</taxon>
        <taxon>Liliopsida</taxon>
        <taxon>Asparagales</taxon>
        <taxon>Orchidaceae</taxon>
        <taxon>Epidendroideae</taxon>
        <taxon>Malaxideae</taxon>
        <taxon>Dendrobiinae</taxon>
        <taxon>Dendrobium</taxon>
    </lineage>
</organism>
<evidence type="ECO:0000313" key="1">
    <source>
        <dbReference type="EMBL" id="PKU68707.1"/>
    </source>
</evidence>
<accession>A0A2I0VZ68</accession>
<sequence>MSRVQQPSRLISIFVQLKASPSYRLLTSIPKFVQLKALIAAKLHIASIAVITELYFLPS</sequence>
<keyword evidence="2" id="KW-1185">Reference proteome</keyword>
<gene>
    <name evidence="1" type="ORF">MA16_Dca009770</name>
</gene>